<reference evidence="1" key="1">
    <citation type="submission" date="2018-05" db="EMBL/GenBank/DDBJ databases">
        <authorList>
            <person name="Lanie J.A."/>
            <person name="Ng W.-L."/>
            <person name="Kazmierczak K.M."/>
            <person name="Andrzejewski T.M."/>
            <person name="Davidsen T.M."/>
            <person name="Wayne K.J."/>
            <person name="Tettelin H."/>
            <person name="Glass J.I."/>
            <person name="Rusch D."/>
            <person name="Podicherti R."/>
            <person name="Tsui H.-C.T."/>
            <person name="Winkler M.E."/>
        </authorList>
    </citation>
    <scope>NUCLEOTIDE SEQUENCE</scope>
</reference>
<name>A0A382FAM5_9ZZZZ</name>
<dbReference type="EMBL" id="UINC01048893">
    <property type="protein sequence ID" value="SVB59990.1"/>
    <property type="molecule type" value="Genomic_DNA"/>
</dbReference>
<proteinExistence type="predicted"/>
<feature type="non-terminal residue" evidence="1">
    <location>
        <position position="87"/>
    </location>
</feature>
<protein>
    <recommendedName>
        <fullName evidence="2">DUF1501 domain-containing protein</fullName>
    </recommendedName>
</protein>
<accession>A0A382FAM5</accession>
<sequence length="87" mass="9274">MKDTGCLDYHLTRRRMLQATGATILGMPVASLLAAHNKAAAAKAEHVILFWNGGGMSHIDTWDPKPGRPVQGEFSAINTSADGVQIS</sequence>
<organism evidence="1">
    <name type="scientific">marine metagenome</name>
    <dbReference type="NCBI Taxonomy" id="408172"/>
    <lineage>
        <taxon>unclassified sequences</taxon>
        <taxon>metagenomes</taxon>
        <taxon>ecological metagenomes</taxon>
    </lineage>
</organism>
<dbReference type="InterPro" id="IPR006311">
    <property type="entry name" value="TAT_signal"/>
</dbReference>
<dbReference type="PROSITE" id="PS51318">
    <property type="entry name" value="TAT"/>
    <property type="match status" value="1"/>
</dbReference>
<evidence type="ECO:0008006" key="2">
    <source>
        <dbReference type="Google" id="ProtNLM"/>
    </source>
</evidence>
<dbReference type="AlphaFoldDB" id="A0A382FAM5"/>
<evidence type="ECO:0000313" key="1">
    <source>
        <dbReference type="EMBL" id="SVB59990.1"/>
    </source>
</evidence>
<gene>
    <name evidence="1" type="ORF">METZ01_LOCUS212844</name>
</gene>